<evidence type="ECO:0000256" key="1">
    <source>
        <dbReference type="SAM" id="Coils"/>
    </source>
</evidence>
<dbReference type="AlphaFoldDB" id="A0A177M1I1"/>
<proteinExistence type="predicted"/>
<protein>
    <submittedName>
        <fullName evidence="2">Uncharacterized protein</fullName>
    </submittedName>
</protein>
<dbReference type="Proteomes" id="UP000077763">
    <property type="component" value="Unassembled WGS sequence"/>
</dbReference>
<evidence type="ECO:0000313" key="2">
    <source>
        <dbReference type="EMBL" id="OAH99500.1"/>
    </source>
</evidence>
<dbReference type="RefSeq" id="WP_064038120.1">
    <property type="nucleotide sequence ID" value="NZ_LUUH01000082.1"/>
</dbReference>
<gene>
    <name evidence="2" type="ORF">A1353_20580</name>
</gene>
<reference evidence="2 3" key="1">
    <citation type="submission" date="2016-03" db="EMBL/GenBank/DDBJ databases">
        <authorList>
            <person name="Ploux O."/>
        </authorList>
    </citation>
    <scope>NUCLEOTIDE SEQUENCE [LARGE SCALE GENOMIC DNA]</scope>
    <source>
        <strain evidence="2 3">R-45371</strain>
    </source>
</reference>
<sequence>MSRIKDRLESIRAKIERAEQLLSEIRELDRAYRPIECSLSIQENPASGIGHFSFDIPGPPTLVSILVGDCVNNLRSSLDHLIWQIVDSNNIAQASHSNMFPICSAEDAFAKQIKTNRLRGVPEEALDQIRRFQPYASENNHLLSLLSTLSNEDKHRDLIYSIAIASDIELSFYRNGVNLCNLVVGNDEFRNGEIFGGIGFDLSLLAGKEARILGRANACISFRDSRSESIDALSIADTLDGMKEFVKYEVIESLWDYVLQESS</sequence>
<dbReference type="EMBL" id="LUUH01000082">
    <property type="protein sequence ID" value="OAH99500.1"/>
    <property type="molecule type" value="Genomic_DNA"/>
</dbReference>
<feature type="coiled-coil region" evidence="1">
    <location>
        <begin position="1"/>
        <end position="31"/>
    </location>
</feature>
<evidence type="ECO:0000313" key="3">
    <source>
        <dbReference type="Proteomes" id="UP000077763"/>
    </source>
</evidence>
<name>A0A177M1I1_METMH</name>
<keyword evidence="1" id="KW-0175">Coiled coil</keyword>
<comment type="caution">
    <text evidence="2">The sequence shown here is derived from an EMBL/GenBank/DDBJ whole genome shotgun (WGS) entry which is preliminary data.</text>
</comment>
<organism evidence="2 3">
    <name type="scientific">Methylomonas methanica</name>
    <dbReference type="NCBI Taxonomy" id="421"/>
    <lineage>
        <taxon>Bacteria</taxon>
        <taxon>Pseudomonadati</taxon>
        <taxon>Pseudomonadota</taxon>
        <taxon>Gammaproteobacteria</taxon>
        <taxon>Methylococcales</taxon>
        <taxon>Methylococcaceae</taxon>
        <taxon>Methylomonas</taxon>
    </lineage>
</organism>
<accession>A0A177M1I1</accession>